<keyword evidence="6" id="KW-0812">Transmembrane</keyword>
<dbReference type="InterPro" id="IPR051834">
    <property type="entry name" value="RING_finger_E3_ligase"/>
</dbReference>
<evidence type="ECO:0000256" key="1">
    <source>
        <dbReference type="ARBA" id="ARBA00022723"/>
    </source>
</evidence>
<accession>A0A7S2ZIG9</accession>
<feature type="compositionally biased region" description="Acidic residues" evidence="5">
    <location>
        <begin position="368"/>
        <end position="379"/>
    </location>
</feature>
<dbReference type="SMART" id="SM00184">
    <property type="entry name" value="RING"/>
    <property type="match status" value="1"/>
</dbReference>
<feature type="transmembrane region" description="Helical" evidence="6">
    <location>
        <begin position="185"/>
        <end position="207"/>
    </location>
</feature>
<keyword evidence="2 4" id="KW-0863">Zinc-finger</keyword>
<evidence type="ECO:0000313" key="9">
    <source>
        <dbReference type="EMBL" id="CAE0040654.1"/>
    </source>
</evidence>
<name>A0A7S2ZIG9_9RHOD</name>
<keyword evidence="6" id="KW-0472">Membrane</keyword>
<dbReference type="AlphaFoldDB" id="A0A7S2ZIG9"/>
<dbReference type="SUPFAM" id="SSF57850">
    <property type="entry name" value="RING/U-box"/>
    <property type="match status" value="1"/>
</dbReference>
<evidence type="ECO:0000259" key="7">
    <source>
        <dbReference type="PROSITE" id="PS50089"/>
    </source>
</evidence>
<proteinExistence type="predicted"/>
<evidence type="ECO:0000256" key="6">
    <source>
        <dbReference type="SAM" id="Phobius"/>
    </source>
</evidence>
<evidence type="ECO:0000256" key="4">
    <source>
        <dbReference type="PROSITE-ProRule" id="PRU00175"/>
    </source>
</evidence>
<dbReference type="PANTHER" id="PTHR45931:SF16">
    <property type="entry name" value="RING_U-BOX SUPERFAMILY PROTEIN"/>
    <property type="match status" value="1"/>
</dbReference>
<dbReference type="EMBL" id="HBHW01011233">
    <property type="protein sequence ID" value="CAE0040659.1"/>
    <property type="molecule type" value="Transcribed_RNA"/>
</dbReference>
<dbReference type="EMBL" id="HBHW01011242">
    <property type="protein sequence ID" value="CAE0040668.1"/>
    <property type="molecule type" value="Transcribed_RNA"/>
</dbReference>
<dbReference type="GO" id="GO:0005634">
    <property type="term" value="C:nucleus"/>
    <property type="evidence" value="ECO:0007669"/>
    <property type="project" value="TreeGrafter"/>
</dbReference>
<reference evidence="10" key="1">
    <citation type="submission" date="2021-01" db="EMBL/GenBank/DDBJ databases">
        <authorList>
            <person name="Corre E."/>
            <person name="Pelletier E."/>
            <person name="Niang G."/>
            <person name="Scheremetjew M."/>
            <person name="Finn R."/>
            <person name="Kale V."/>
            <person name="Holt S."/>
            <person name="Cochrane G."/>
            <person name="Meng A."/>
            <person name="Brown T."/>
            <person name="Cohen L."/>
        </authorList>
    </citation>
    <scope>NUCLEOTIDE SEQUENCE</scope>
    <source>
        <strain evidence="10">CCMP 769</strain>
    </source>
</reference>
<dbReference type="Gene3D" id="3.30.40.10">
    <property type="entry name" value="Zinc/RING finger domain, C3HC4 (zinc finger)"/>
    <property type="match status" value="1"/>
</dbReference>
<evidence type="ECO:0000256" key="3">
    <source>
        <dbReference type="ARBA" id="ARBA00022833"/>
    </source>
</evidence>
<evidence type="ECO:0000256" key="2">
    <source>
        <dbReference type="ARBA" id="ARBA00022771"/>
    </source>
</evidence>
<evidence type="ECO:0000313" key="12">
    <source>
        <dbReference type="EMBL" id="CAE0040667.1"/>
    </source>
</evidence>
<dbReference type="GO" id="GO:0008270">
    <property type="term" value="F:zinc ion binding"/>
    <property type="evidence" value="ECO:0007669"/>
    <property type="project" value="UniProtKB-KW"/>
</dbReference>
<dbReference type="CDD" id="cd16454">
    <property type="entry name" value="RING-H2_PA-TM-RING"/>
    <property type="match status" value="1"/>
</dbReference>
<gene>
    <name evidence="8" type="ORF">RMAR00112_LOCUS8615</name>
    <name evidence="9" type="ORF">RMAR00112_LOCUS8618</name>
    <name evidence="10" type="ORF">RMAR00112_LOCUS8623</name>
    <name evidence="11" type="ORF">RMAR00112_LOCUS8627</name>
    <name evidence="12" type="ORF">RMAR00112_LOCUS8631</name>
    <name evidence="13" type="ORF">RMAR00112_LOCUS8632</name>
</gene>
<protein>
    <recommendedName>
        <fullName evidence="7">RING-type domain-containing protein</fullName>
    </recommendedName>
</protein>
<dbReference type="EMBL" id="HBHW01011237">
    <property type="protein sequence ID" value="CAE0040663.1"/>
    <property type="molecule type" value="Transcribed_RNA"/>
</dbReference>
<feature type="domain" description="RING-type" evidence="7">
    <location>
        <begin position="242"/>
        <end position="283"/>
    </location>
</feature>
<feature type="region of interest" description="Disordered" evidence="5">
    <location>
        <begin position="300"/>
        <end position="388"/>
    </location>
</feature>
<feature type="transmembrane region" description="Helical" evidence="6">
    <location>
        <begin position="7"/>
        <end position="23"/>
    </location>
</feature>
<dbReference type="EMBL" id="HBHW01011228">
    <property type="protein sequence ID" value="CAE0040654.1"/>
    <property type="molecule type" value="Transcribed_RNA"/>
</dbReference>
<dbReference type="PROSITE" id="PS50089">
    <property type="entry name" value="ZF_RING_2"/>
    <property type="match status" value="1"/>
</dbReference>
<dbReference type="GO" id="GO:0061630">
    <property type="term" value="F:ubiquitin protein ligase activity"/>
    <property type="evidence" value="ECO:0007669"/>
    <property type="project" value="TreeGrafter"/>
</dbReference>
<keyword evidence="6" id="KW-1133">Transmembrane helix</keyword>
<dbReference type="InterPro" id="IPR001841">
    <property type="entry name" value="Znf_RING"/>
</dbReference>
<dbReference type="InterPro" id="IPR013083">
    <property type="entry name" value="Znf_RING/FYVE/PHD"/>
</dbReference>
<keyword evidence="1" id="KW-0479">Metal-binding</keyword>
<dbReference type="PANTHER" id="PTHR45931">
    <property type="entry name" value="SI:CH211-59O9.10"/>
    <property type="match status" value="1"/>
</dbReference>
<evidence type="ECO:0000313" key="10">
    <source>
        <dbReference type="EMBL" id="CAE0040659.1"/>
    </source>
</evidence>
<dbReference type="Pfam" id="PF13639">
    <property type="entry name" value="zf-RING_2"/>
    <property type="match status" value="1"/>
</dbReference>
<evidence type="ECO:0000256" key="5">
    <source>
        <dbReference type="SAM" id="MobiDB-lite"/>
    </source>
</evidence>
<keyword evidence="3" id="KW-0862">Zinc</keyword>
<evidence type="ECO:0000313" key="8">
    <source>
        <dbReference type="EMBL" id="CAE0040651.1"/>
    </source>
</evidence>
<dbReference type="EMBL" id="HBHW01011225">
    <property type="protein sequence ID" value="CAE0040651.1"/>
    <property type="molecule type" value="Transcribed_RNA"/>
</dbReference>
<dbReference type="EMBL" id="HBHW01011241">
    <property type="protein sequence ID" value="CAE0040667.1"/>
    <property type="molecule type" value="Transcribed_RNA"/>
</dbReference>
<evidence type="ECO:0000313" key="11">
    <source>
        <dbReference type="EMBL" id="CAE0040663.1"/>
    </source>
</evidence>
<organism evidence="10">
    <name type="scientific">Rhodosorus marinus</name>
    <dbReference type="NCBI Taxonomy" id="101924"/>
    <lineage>
        <taxon>Eukaryota</taxon>
        <taxon>Rhodophyta</taxon>
        <taxon>Stylonematophyceae</taxon>
        <taxon>Stylonematales</taxon>
        <taxon>Stylonemataceae</taxon>
        <taxon>Rhodosorus</taxon>
    </lineage>
</organism>
<dbReference type="GO" id="GO:0006511">
    <property type="term" value="P:ubiquitin-dependent protein catabolic process"/>
    <property type="evidence" value="ECO:0007669"/>
    <property type="project" value="TreeGrafter"/>
</dbReference>
<evidence type="ECO:0000313" key="13">
    <source>
        <dbReference type="EMBL" id="CAE0040668.1"/>
    </source>
</evidence>
<sequence>MFARKELRGWGWLVLVYVMLYGVQNVRSLLIESVDGIRATLFPHVLENVGWQRSYDYSVRANATLMSDVDPCQELQNPHRYKGTFLVYDNAMESEECAEKMLTEAESIGAAGVLMWSSELHPTWNRSVTVSIPVAWTQPRFAHQAQKVFDRTGYVTVVLDSRGEELWNGTALTRVWQPIFSLVRYAIFAVTWATVMLLLANLCSFMYSRVREWFATRWRLRRINRLPFKQYAPGRTEEEEACVICLEDFQRGDKVNVFPCTHIFHRDCIITWLVESQLCPVCKRDVFGTPEEMECTVNVQEEGSEEVDTVEGTSVPEDDVPQGERRRRRSQYRFVQQEVDLENSESEGASEGTPEGNRRKRRDYVTVDIEDPDVEEEEVVVTSSVSTP</sequence>